<accession>X0W9R6</accession>
<dbReference type="EMBL" id="BARS01027212">
    <property type="protein sequence ID" value="GAG09386.1"/>
    <property type="molecule type" value="Genomic_DNA"/>
</dbReference>
<name>X0W9R6_9ZZZZ</name>
<sequence length="259" mass="27518">VGSTPVGKYIYSTAAANGKRAQCQAGAKNCLVVMPDAVLDRTVAALLTSAFGTAGQRCLSGALVLAVGDVYEPLKAQLVEAASRLKIGDGLDEATQMGPVVSQKSLDRILGYVEKGVEEGAELILDGRGVQVEGYPSGHFIGPNIFDQVKPEMTIAREEIFGPVLGIIAVADFEEALAIIKGIPYGNAASLFTTSGKWAREFKYRLPCGNIGINIGVAAPIATFPFAGMKDSFFGDLHGQGRDAIQFFTDRKVVITRWF</sequence>
<dbReference type="InterPro" id="IPR015590">
    <property type="entry name" value="Aldehyde_DH_dom"/>
</dbReference>
<dbReference type="FunFam" id="3.40.309.10:FF:000002">
    <property type="entry name" value="Methylmalonate-semialdehyde dehydrogenase (Acylating)"/>
    <property type="match status" value="1"/>
</dbReference>
<evidence type="ECO:0000259" key="1">
    <source>
        <dbReference type="Pfam" id="PF00171"/>
    </source>
</evidence>
<dbReference type="PANTHER" id="PTHR43866:SF4">
    <property type="entry name" value="MALONATE-SEMIALDEHYDE DEHYDROGENASE"/>
    <property type="match status" value="1"/>
</dbReference>
<comment type="caution">
    <text evidence="2">The sequence shown here is derived from an EMBL/GenBank/DDBJ whole genome shotgun (WGS) entry which is preliminary data.</text>
</comment>
<protein>
    <recommendedName>
        <fullName evidence="1">Aldehyde dehydrogenase domain-containing protein</fullName>
    </recommendedName>
</protein>
<dbReference type="PANTHER" id="PTHR43866">
    <property type="entry name" value="MALONATE-SEMIALDEHYDE DEHYDROGENASE"/>
    <property type="match status" value="1"/>
</dbReference>
<evidence type="ECO:0000313" key="2">
    <source>
        <dbReference type="EMBL" id="GAG09386.1"/>
    </source>
</evidence>
<gene>
    <name evidence="2" type="ORF">S01H1_42768</name>
</gene>
<dbReference type="Gene3D" id="3.40.309.10">
    <property type="entry name" value="Aldehyde Dehydrogenase, Chain A, domain 2"/>
    <property type="match status" value="1"/>
</dbReference>
<dbReference type="InterPro" id="IPR016161">
    <property type="entry name" value="Ald_DH/histidinol_DH"/>
</dbReference>
<dbReference type="Pfam" id="PF00171">
    <property type="entry name" value="Aldedh"/>
    <property type="match status" value="1"/>
</dbReference>
<feature type="domain" description="Aldehyde dehydrogenase" evidence="1">
    <location>
        <begin position="1"/>
        <end position="254"/>
    </location>
</feature>
<reference evidence="2" key="1">
    <citation type="journal article" date="2014" name="Front. Microbiol.">
        <title>High frequency of phylogenetically diverse reductive dehalogenase-homologous genes in deep subseafloor sedimentary metagenomes.</title>
        <authorList>
            <person name="Kawai M."/>
            <person name="Futagami T."/>
            <person name="Toyoda A."/>
            <person name="Takaki Y."/>
            <person name="Nishi S."/>
            <person name="Hori S."/>
            <person name="Arai W."/>
            <person name="Tsubouchi T."/>
            <person name="Morono Y."/>
            <person name="Uchiyama I."/>
            <person name="Ito T."/>
            <person name="Fujiyama A."/>
            <person name="Inagaki F."/>
            <person name="Takami H."/>
        </authorList>
    </citation>
    <scope>NUCLEOTIDE SEQUENCE</scope>
    <source>
        <strain evidence="2">Expedition CK06-06</strain>
    </source>
</reference>
<proteinExistence type="predicted"/>
<dbReference type="GO" id="GO:0006574">
    <property type="term" value="P:L-valine catabolic process"/>
    <property type="evidence" value="ECO:0007669"/>
    <property type="project" value="TreeGrafter"/>
</dbReference>
<dbReference type="GO" id="GO:0004491">
    <property type="term" value="F:methylmalonate-semialdehyde dehydrogenase (acylating, NAD) activity"/>
    <property type="evidence" value="ECO:0007669"/>
    <property type="project" value="InterPro"/>
</dbReference>
<dbReference type="SUPFAM" id="SSF53720">
    <property type="entry name" value="ALDH-like"/>
    <property type="match status" value="1"/>
</dbReference>
<organism evidence="2">
    <name type="scientific">marine sediment metagenome</name>
    <dbReference type="NCBI Taxonomy" id="412755"/>
    <lineage>
        <taxon>unclassified sequences</taxon>
        <taxon>metagenomes</taxon>
        <taxon>ecological metagenomes</taxon>
    </lineage>
</organism>
<dbReference type="AlphaFoldDB" id="X0W9R6"/>
<dbReference type="InterPro" id="IPR016162">
    <property type="entry name" value="Ald_DH_N"/>
</dbReference>
<dbReference type="GO" id="GO:0006210">
    <property type="term" value="P:thymine catabolic process"/>
    <property type="evidence" value="ECO:0007669"/>
    <property type="project" value="TreeGrafter"/>
</dbReference>
<dbReference type="Gene3D" id="3.40.605.10">
    <property type="entry name" value="Aldehyde Dehydrogenase, Chain A, domain 1"/>
    <property type="match status" value="1"/>
</dbReference>
<feature type="non-terminal residue" evidence="2">
    <location>
        <position position="1"/>
    </location>
</feature>
<dbReference type="InterPro" id="IPR016163">
    <property type="entry name" value="Ald_DH_C"/>
</dbReference>
<dbReference type="InterPro" id="IPR010061">
    <property type="entry name" value="MeMal-semiAld_DH"/>
</dbReference>